<sequence length="62" mass="6473">MTLDILAGIGALVLVLQAAAQVPAAVATLLRACQLVVDAARDLRNAITQSTDRLRDDDTDGL</sequence>
<proteinExistence type="predicted"/>
<reference evidence="2" key="1">
    <citation type="submission" date="2022-10" db="EMBL/GenBank/DDBJ databases">
        <title>The complete genomes of actinobacterial strains from the NBC collection.</title>
        <authorList>
            <person name="Joergensen T.S."/>
            <person name="Alvarez Arevalo M."/>
            <person name="Sterndorff E.B."/>
            <person name="Faurdal D."/>
            <person name="Vuksanovic O."/>
            <person name="Mourched A.-S."/>
            <person name="Charusanti P."/>
            <person name="Shaw S."/>
            <person name="Blin K."/>
            <person name="Weber T."/>
        </authorList>
    </citation>
    <scope>NUCLEOTIDE SEQUENCE</scope>
    <source>
        <strain evidence="2">NBC_01482</strain>
    </source>
</reference>
<name>A0ABZ1YJE3_9NOCA</name>
<evidence type="ECO:0000313" key="3">
    <source>
        <dbReference type="Proteomes" id="UP001432062"/>
    </source>
</evidence>
<gene>
    <name evidence="2" type="ORF">OG563_28480</name>
</gene>
<evidence type="ECO:0000256" key="1">
    <source>
        <dbReference type="SAM" id="SignalP"/>
    </source>
</evidence>
<protein>
    <submittedName>
        <fullName evidence="2">Uncharacterized protein</fullName>
    </submittedName>
</protein>
<keyword evidence="1" id="KW-0732">Signal</keyword>
<feature type="chain" id="PRO_5046095719" evidence="1">
    <location>
        <begin position="21"/>
        <end position="62"/>
    </location>
</feature>
<feature type="signal peptide" evidence="1">
    <location>
        <begin position="1"/>
        <end position="20"/>
    </location>
</feature>
<dbReference type="Proteomes" id="UP001432062">
    <property type="component" value="Chromosome"/>
</dbReference>
<accession>A0ABZ1YJE3</accession>
<keyword evidence="3" id="KW-1185">Reference proteome</keyword>
<organism evidence="2 3">
    <name type="scientific">Nocardia vinacea</name>
    <dbReference type="NCBI Taxonomy" id="96468"/>
    <lineage>
        <taxon>Bacteria</taxon>
        <taxon>Bacillati</taxon>
        <taxon>Actinomycetota</taxon>
        <taxon>Actinomycetes</taxon>
        <taxon>Mycobacteriales</taxon>
        <taxon>Nocardiaceae</taxon>
        <taxon>Nocardia</taxon>
    </lineage>
</organism>
<dbReference type="RefSeq" id="WP_329405693.1">
    <property type="nucleotide sequence ID" value="NZ_CP109441.1"/>
</dbReference>
<dbReference type="EMBL" id="CP109441">
    <property type="protein sequence ID" value="WUV43158.1"/>
    <property type="molecule type" value="Genomic_DNA"/>
</dbReference>
<evidence type="ECO:0000313" key="2">
    <source>
        <dbReference type="EMBL" id="WUV43158.1"/>
    </source>
</evidence>